<evidence type="ECO:0000313" key="6">
    <source>
        <dbReference type="Proteomes" id="UP000823632"/>
    </source>
</evidence>
<evidence type="ECO:0000256" key="1">
    <source>
        <dbReference type="ARBA" id="ARBA00009091"/>
    </source>
</evidence>
<keyword evidence="3" id="KW-0175">Coiled coil</keyword>
<dbReference type="GO" id="GO:0005829">
    <property type="term" value="C:cytosol"/>
    <property type="evidence" value="ECO:0007669"/>
    <property type="project" value="TreeGrafter"/>
</dbReference>
<accession>A0A9D9DPE5</accession>
<evidence type="ECO:0000313" key="5">
    <source>
        <dbReference type="EMBL" id="MBO8430111.1"/>
    </source>
</evidence>
<dbReference type="Pfam" id="PF03938">
    <property type="entry name" value="OmpH"/>
    <property type="match status" value="1"/>
</dbReference>
<evidence type="ECO:0000256" key="3">
    <source>
        <dbReference type="SAM" id="Coils"/>
    </source>
</evidence>
<dbReference type="Gene3D" id="3.30.910.20">
    <property type="entry name" value="Skp domain"/>
    <property type="match status" value="1"/>
</dbReference>
<dbReference type="InterPro" id="IPR005632">
    <property type="entry name" value="Chaperone_Skp"/>
</dbReference>
<sequence>MNKNLKLLAVTAAAFVIGFSASNFAMSDVPASYKVAVVDVTQVVNSSNQVKALKKEQQTKMEEVLKYIDKARKDVAAVSDEKQKKALEEKYNKELLAKRDKLEKEYTTKLAAIDKSISSTIDAQAKAGNYDLVLAKGVVLHGGTDITQEVIKAVK</sequence>
<feature type="chain" id="PRO_5038933686" evidence="4">
    <location>
        <begin position="26"/>
        <end position="155"/>
    </location>
</feature>
<dbReference type="PANTHER" id="PTHR35089:SF1">
    <property type="entry name" value="CHAPERONE PROTEIN SKP"/>
    <property type="match status" value="1"/>
</dbReference>
<dbReference type="SUPFAM" id="SSF111384">
    <property type="entry name" value="OmpH-like"/>
    <property type="match status" value="1"/>
</dbReference>
<reference evidence="5" key="1">
    <citation type="submission" date="2020-10" db="EMBL/GenBank/DDBJ databases">
        <authorList>
            <person name="Gilroy R."/>
        </authorList>
    </citation>
    <scope>NUCLEOTIDE SEQUENCE</scope>
    <source>
        <strain evidence="5">10192</strain>
    </source>
</reference>
<organism evidence="5 6">
    <name type="scientific">Candidatus Scatousia excrementipullorum</name>
    <dbReference type="NCBI Taxonomy" id="2840936"/>
    <lineage>
        <taxon>Bacteria</taxon>
        <taxon>Candidatus Scatousia</taxon>
    </lineage>
</organism>
<reference evidence="5" key="2">
    <citation type="journal article" date="2021" name="PeerJ">
        <title>Extensive microbial diversity within the chicken gut microbiome revealed by metagenomics and culture.</title>
        <authorList>
            <person name="Gilroy R."/>
            <person name="Ravi A."/>
            <person name="Getino M."/>
            <person name="Pursley I."/>
            <person name="Horton D.L."/>
            <person name="Alikhan N.F."/>
            <person name="Baker D."/>
            <person name="Gharbi K."/>
            <person name="Hall N."/>
            <person name="Watson M."/>
            <person name="Adriaenssens E.M."/>
            <person name="Foster-Nyarko E."/>
            <person name="Jarju S."/>
            <person name="Secka A."/>
            <person name="Antonio M."/>
            <person name="Oren A."/>
            <person name="Chaudhuri R.R."/>
            <person name="La Ragione R."/>
            <person name="Hildebrand F."/>
            <person name="Pallen M.J."/>
        </authorList>
    </citation>
    <scope>NUCLEOTIDE SEQUENCE</scope>
    <source>
        <strain evidence="5">10192</strain>
    </source>
</reference>
<feature type="coiled-coil region" evidence="3">
    <location>
        <begin position="54"/>
        <end position="112"/>
    </location>
</feature>
<dbReference type="SMART" id="SM00935">
    <property type="entry name" value="OmpH"/>
    <property type="match status" value="1"/>
</dbReference>
<keyword evidence="2 4" id="KW-0732">Signal</keyword>
<protein>
    <submittedName>
        <fullName evidence="5">OmpH family outer membrane protein</fullName>
    </submittedName>
</protein>
<evidence type="ECO:0000256" key="2">
    <source>
        <dbReference type="ARBA" id="ARBA00022729"/>
    </source>
</evidence>
<comment type="similarity">
    <text evidence="1">Belongs to the Skp family.</text>
</comment>
<name>A0A9D9DPE5_9BACT</name>
<dbReference type="PANTHER" id="PTHR35089">
    <property type="entry name" value="CHAPERONE PROTEIN SKP"/>
    <property type="match status" value="1"/>
</dbReference>
<dbReference type="InterPro" id="IPR024930">
    <property type="entry name" value="Skp_dom_sf"/>
</dbReference>
<dbReference type="AlphaFoldDB" id="A0A9D9DPE5"/>
<gene>
    <name evidence="5" type="ORF">IAC76_01860</name>
</gene>
<dbReference type="GO" id="GO:0050821">
    <property type="term" value="P:protein stabilization"/>
    <property type="evidence" value="ECO:0007669"/>
    <property type="project" value="TreeGrafter"/>
</dbReference>
<comment type="caution">
    <text evidence="5">The sequence shown here is derived from an EMBL/GenBank/DDBJ whole genome shotgun (WGS) entry which is preliminary data.</text>
</comment>
<dbReference type="Proteomes" id="UP000823632">
    <property type="component" value="Unassembled WGS sequence"/>
</dbReference>
<proteinExistence type="inferred from homology"/>
<feature type="signal peptide" evidence="4">
    <location>
        <begin position="1"/>
        <end position="25"/>
    </location>
</feature>
<dbReference type="EMBL" id="JADIND010000040">
    <property type="protein sequence ID" value="MBO8430111.1"/>
    <property type="molecule type" value="Genomic_DNA"/>
</dbReference>
<evidence type="ECO:0000256" key="4">
    <source>
        <dbReference type="SAM" id="SignalP"/>
    </source>
</evidence>
<dbReference type="GO" id="GO:0051082">
    <property type="term" value="F:unfolded protein binding"/>
    <property type="evidence" value="ECO:0007669"/>
    <property type="project" value="InterPro"/>
</dbReference>